<dbReference type="InterPro" id="IPR036514">
    <property type="entry name" value="SGNH_hydro_sf"/>
</dbReference>
<dbReference type="Gene3D" id="3.40.50.1110">
    <property type="entry name" value="SGNH hydrolase"/>
    <property type="match status" value="1"/>
</dbReference>
<keyword evidence="1" id="KW-1133">Transmembrane helix</keyword>
<dbReference type="CDD" id="cd04506">
    <property type="entry name" value="SGNH_hydrolase_YpmR_like"/>
    <property type="match status" value="1"/>
</dbReference>
<evidence type="ECO:0000259" key="2">
    <source>
        <dbReference type="Pfam" id="PF13472"/>
    </source>
</evidence>
<feature type="domain" description="SGNH hydrolase-type esterase" evidence="2">
    <location>
        <begin position="63"/>
        <end position="266"/>
    </location>
</feature>
<dbReference type="PANTHER" id="PTHR30383">
    <property type="entry name" value="THIOESTERASE 1/PROTEASE 1/LYSOPHOSPHOLIPASE L1"/>
    <property type="match status" value="1"/>
</dbReference>
<dbReference type="Proteomes" id="UP001597251">
    <property type="component" value="Unassembled WGS sequence"/>
</dbReference>
<dbReference type="SUPFAM" id="SSF52266">
    <property type="entry name" value="SGNH hydrolase"/>
    <property type="match status" value="1"/>
</dbReference>
<dbReference type="InterPro" id="IPR051532">
    <property type="entry name" value="Ester_Hydrolysis_Enzymes"/>
</dbReference>
<keyword evidence="3" id="KW-0378">Hydrolase</keyword>
<comment type="caution">
    <text evidence="3">The sequence shown here is derived from an EMBL/GenBank/DDBJ whole genome shotgun (WGS) entry which is preliminary data.</text>
</comment>
<protein>
    <submittedName>
        <fullName evidence="3">SGNH/GDSL hydrolase family protein</fullName>
    </submittedName>
</protein>
<name>A0ABW4BYM5_9LACO</name>
<dbReference type="Pfam" id="PF13472">
    <property type="entry name" value="Lipase_GDSL_2"/>
    <property type="match status" value="1"/>
</dbReference>
<dbReference type="InterPro" id="IPR013830">
    <property type="entry name" value="SGNH_hydro"/>
</dbReference>
<dbReference type="EMBL" id="JBHTOI010000048">
    <property type="protein sequence ID" value="MFD1419114.1"/>
    <property type="molecule type" value="Genomic_DNA"/>
</dbReference>
<reference evidence="4" key="1">
    <citation type="journal article" date="2019" name="Int. J. Syst. Evol. Microbiol.">
        <title>The Global Catalogue of Microorganisms (GCM) 10K type strain sequencing project: providing services to taxonomists for standard genome sequencing and annotation.</title>
        <authorList>
            <consortium name="The Broad Institute Genomics Platform"/>
            <consortium name="The Broad Institute Genome Sequencing Center for Infectious Disease"/>
            <person name="Wu L."/>
            <person name="Ma J."/>
        </authorList>
    </citation>
    <scope>NUCLEOTIDE SEQUENCE [LARGE SCALE GENOMIC DNA]</scope>
    <source>
        <strain evidence="4">CCM 8936</strain>
    </source>
</reference>
<accession>A0ABW4BYM5</accession>
<keyword evidence="4" id="KW-1185">Reference proteome</keyword>
<keyword evidence="1" id="KW-0812">Transmembrane</keyword>
<evidence type="ECO:0000256" key="1">
    <source>
        <dbReference type="SAM" id="Phobius"/>
    </source>
</evidence>
<dbReference type="RefSeq" id="WP_125675990.1">
    <property type="nucleotide sequence ID" value="NZ_JBHTOI010000048.1"/>
</dbReference>
<sequence length="286" mass="32202">MKKRNIWILIIIIVLLIGGGIGYYFLNNQNSEETAQVIKKGKLKKAKKKVKVDPNKSHINIVAVGDSLTQGVGDSKSVGGGYVTRLKGKIAAKYKVKTSAYNYGVSGDTSTQIISRIKSDKKMHEDLPKADIITVTVGGNDFMHLLQKKGIDLTESDILAEEQQFDARLKNLLDDLRYYNSDAPIYLIGIYNPFSIYLANVKNAKTAFINWNKASAQVASEEKLTYFIDINNLYQTKEVDKKAKKTGINPYLYKEDHFHPNGTGYDMMTEKVFDEVSKTTKDWLIK</sequence>
<dbReference type="PANTHER" id="PTHR30383:SF27">
    <property type="entry name" value="SPORE GERMINATION LIPASE LIPC"/>
    <property type="match status" value="1"/>
</dbReference>
<feature type="transmembrane region" description="Helical" evidence="1">
    <location>
        <begin position="7"/>
        <end position="26"/>
    </location>
</feature>
<evidence type="ECO:0000313" key="4">
    <source>
        <dbReference type="Proteomes" id="UP001597251"/>
    </source>
</evidence>
<dbReference type="GO" id="GO:0016787">
    <property type="term" value="F:hydrolase activity"/>
    <property type="evidence" value="ECO:0007669"/>
    <property type="project" value="UniProtKB-KW"/>
</dbReference>
<proteinExistence type="predicted"/>
<organism evidence="3 4">
    <name type="scientific">Companilactobacillus keshanensis</name>
    <dbReference type="NCBI Taxonomy" id="2486003"/>
    <lineage>
        <taxon>Bacteria</taxon>
        <taxon>Bacillati</taxon>
        <taxon>Bacillota</taxon>
        <taxon>Bacilli</taxon>
        <taxon>Lactobacillales</taxon>
        <taxon>Lactobacillaceae</taxon>
        <taxon>Companilactobacillus</taxon>
    </lineage>
</organism>
<evidence type="ECO:0000313" key="3">
    <source>
        <dbReference type="EMBL" id="MFD1419114.1"/>
    </source>
</evidence>
<gene>
    <name evidence="3" type="ORF">ACFQ42_10185</name>
</gene>
<keyword evidence="1" id="KW-0472">Membrane</keyword>